<feature type="domain" description="EAL" evidence="1">
    <location>
        <begin position="8"/>
        <end position="255"/>
    </location>
</feature>
<name>A0ABT3BCZ4_9RHOB</name>
<sequence length="265" mass="29418">MEPERAKKGCPQCASRPGSSFTEDITMAFQPIFDLAAGTVFAQEALVRGKDGRGAGEIFEKVTEENRYRFDQLCRTTAIEVATRLGLDSALSINFMPNAVYEPRHCISHTLWTAEKYEFDVSRIIFEFTETELVRDVSHLTNIIETYKEIGFRTAIDDFGAGFSGLNLLADVVPDLIKLDRHLIKGLHRDAVRRAIVTRTKALCDDLGVAVVAEGIELAEELEALQEIGITLVQGYYLARPLFEQMQSLPNVPFGQTGRGASAAR</sequence>
<evidence type="ECO:0000313" key="3">
    <source>
        <dbReference type="Proteomes" id="UP001208690"/>
    </source>
</evidence>
<comment type="caution">
    <text evidence="2">The sequence shown here is derived from an EMBL/GenBank/DDBJ whole genome shotgun (WGS) entry which is preliminary data.</text>
</comment>
<evidence type="ECO:0000259" key="1">
    <source>
        <dbReference type="PROSITE" id="PS50883"/>
    </source>
</evidence>
<evidence type="ECO:0000313" key="2">
    <source>
        <dbReference type="EMBL" id="MCV3271443.1"/>
    </source>
</evidence>
<dbReference type="Gene3D" id="3.20.20.450">
    <property type="entry name" value="EAL domain"/>
    <property type="match status" value="1"/>
</dbReference>
<keyword evidence="3" id="KW-1185">Reference proteome</keyword>
<dbReference type="RefSeq" id="WP_263843763.1">
    <property type="nucleotide sequence ID" value="NZ_JALIEB010000004.1"/>
</dbReference>
<dbReference type="PANTHER" id="PTHR33121:SF15">
    <property type="entry name" value="BLUE LIGHT- AND TEMPERATURE-REGULATED ANTIREPRESSOR BLUF"/>
    <property type="match status" value="1"/>
</dbReference>
<reference evidence="2 3" key="1">
    <citation type="submission" date="2022-04" db="EMBL/GenBank/DDBJ databases">
        <title>Roseobacter sp. WL0113 is a bacterium isolated from neritic sediment.</title>
        <authorList>
            <person name="Wang L."/>
            <person name="He W."/>
            <person name="Zhang D.-F."/>
        </authorList>
    </citation>
    <scope>NUCLEOTIDE SEQUENCE [LARGE SCALE GENOMIC DNA]</scope>
    <source>
        <strain evidence="2 3">WL0113</strain>
    </source>
</reference>
<dbReference type="SUPFAM" id="SSF141868">
    <property type="entry name" value="EAL domain-like"/>
    <property type="match status" value="1"/>
</dbReference>
<dbReference type="EMBL" id="JALIEB010000004">
    <property type="protein sequence ID" value="MCV3271443.1"/>
    <property type="molecule type" value="Genomic_DNA"/>
</dbReference>
<dbReference type="InterPro" id="IPR050706">
    <property type="entry name" value="Cyclic-di-GMP_PDE-like"/>
</dbReference>
<dbReference type="SMART" id="SM00052">
    <property type="entry name" value="EAL"/>
    <property type="match status" value="1"/>
</dbReference>
<protein>
    <submittedName>
        <fullName evidence="2">EAL domain-containing protein</fullName>
    </submittedName>
</protein>
<dbReference type="Proteomes" id="UP001208690">
    <property type="component" value="Unassembled WGS sequence"/>
</dbReference>
<dbReference type="PANTHER" id="PTHR33121">
    <property type="entry name" value="CYCLIC DI-GMP PHOSPHODIESTERASE PDEF"/>
    <property type="match status" value="1"/>
</dbReference>
<organism evidence="2 3">
    <name type="scientific">Roseobacter sinensis</name>
    <dbReference type="NCBI Taxonomy" id="2931391"/>
    <lineage>
        <taxon>Bacteria</taxon>
        <taxon>Pseudomonadati</taxon>
        <taxon>Pseudomonadota</taxon>
        <taxon>Alphaproteobacteria</taxon>
        <taxon>Rhodobacterales</taxon>
        <taxon>Roseobacteraceae</taxon>
        <taxon>Roseobacter</taxon>
    </lineage>
</organism>
<dbReference type="InterPro" id="IPR035919">
    <property type="entry name" value="EAL_sf"/>
</dbReference>
<dbReference type="InterPro" id="IPR001633">
    <property type="entry name" value="EAL_dom"/>
</dbReference>
<accession>A0ABT3BCZ4</accession>
<gene>
    <name evidence="2" type="ORF">MUB52_08390</name>
</gene>
<proteinExistence type="predicted"/>
<dbReference type="CDD" id="cd01948">
    <property type="entry name" value="EAL"/>
    <property type="match status" value="1"/>
</dbReference>
<dbReference type="Pfam" id="PF00563">
    <property type="entry name" value="EAL"/>
    <property type="match status" value="1"/>
</dbReference>
<dbReference type="PROSITE" id="PS50883">
    <property type="entry name" value="EAL"/>
    <property type="match status" value="1"/>
</dbReference>